<organism evidence="2 3">
    <name type="scientific">Gynuella sunshinyii YC6258</name>
    <dbReference type="NCBI Taxonomy" id="1445510"/>
    <lineage>
        <taxon>Bacteria</taxon>
        <taxon>Pseudomonadati</taxon>
        <taxon>Pseudomonadota</taxon>
        <taxon>Gammaproteobacteria</taxon>
        <taxon>Oceanospirillales</taxon>
        <taxon>Saccharospirillaceae</taxon>
        <taxon>Gynuella</taxon>
    </lineage>
</organism>
<dbReference type="EMBL" id="CP007142">
    <property type="protein sequence ID" value="AJQ94177.1"/>
    <property type="molecule type" value="Genomic_DNA"/>
</dbReference>
<accession>A0A0C5VHN5</accession>
<dbReference type="InterPro" id="IPR047650">
    <property type="entry name" value="Transpos_IS110"/>
</dbReference>
<evidence type="ECO:0000259" key="1">
    <source>
        <dbReference type="Pfam" id="PF02371"/>
    </source>
</evidence>
<reference evidence="2 3" key="1">
    <citation type="submission" date="2014-01" db="EMBL/GenBank/DDBJ databases">
        <title>Full genme sequencing of cellulolytic bacterium Gynuella sunshinyii YC6258T gen. nov., sp. nov.</title>
        <authorList>
            <person name="Khan H."/>
            <person name="Chung E.J."/>
            <person name="Chung Y.R."/>
        </authorList>
    </citation>
    <scope>NUCLEOTIDE SEQUENCE [LARGE SCALE GENOMIC DNA]</scope>
    <source>
        <strain evidence="2 3">YC6258</strain>
    </source>
</reference>
<dbReference type="PANTHER" id="PTHR33055">
    <property type="entry name" value="TRANSPOSASE FOR INSERTION SEQUENCE ELEMENT IS1111A"/>
    <property type="match status" value="1"/>
</dbReference>
<dbReference type="PANTHER" id="PTHR33055:SF3">
    <property type="entry name" value="PUTATIVE TRANSPOSASE FOR IS117-RELATED"/>
    <property type="match status" value="1"/>
</dbReference>
<keyword evidence="3" id="KW-1185">Reference proteome</keyword>
<dbReference type="OrthoDB" id="5289737at2"/>
<dbReference type="Pfam" id="PF02371">
    <property type="entry name" value="Transposase_20"/>
    <property type="match status" value="1"/>
</dbReference>
<dbReference type="GO" id="GO:0003677">
    <property type="term" value="F:DNA binding"/>
    <property type="evidence" value="ECO:0007669"/>
    <property type="project" value="InterPro"/>
</dbReference>
<proteinExistence type="predicted"/>
<sequence length="118" mass="13248">MSKYGIVAPQGHKAFCQLIADIYDSAYASLSPRQASSGERFNSGSITKRGNHYVRKQLIHGARAIVSRYQGKHDALNQWVGQLLARRGFHKTCVALVARMARLAWILVARKEYYRAAV</sequence>
<dbReference type="GO" id="GO:0004803">
    <property type="term" value="F:transposase activity"/>
    <property type="evidence" value="ECO:0007669"/>
    <property type="project" value="InterPro"/>
</dbReference>
<evidence type="ECO:0000313" key="3">
    <source>
        <dbReference type="Proteomes" id="UP000032266"/>
    </source>
</evidence>
<name>A0A0C5VHN5_9GAMM</name>
<dbReference type="HOGENOM" id="CLU_036902_3_4_6"/>
<feature type="domain" description="Transposase IS116/IS110/IS902 C-terminal" evidence="1">
    <location>
        <begin position="26"/>
        <end position="72"/>
    </location>
</feature>
<gene>
    <name evidence="2" type="ORF">YC6258_02139</name>
</gene>
<dbReference type="KEGG" id="gsn:YC6258_02139"/>
<dbReference type="InterPro" id="IPR003346">
    <property type="entry name" value="Transposase_20"/>
</dbReference>
<dbReference type="Proteomes" id="UP000032266">
    <property type="component" value="Chromosome"/>
</dbReference>
<dbReference type="RefSeq" id="WP_082070632.1">
    <property type="nucleotide sequence ID" value="NZ_CP007142.1"/>
</dbReference>
<protein>
    <submittedName>
        <fullName evidence="2">Transposase</fullName>
    </submittedName>
</protein>
<evidence type="ECO:0000313" key="2">
    <source>
        <dbReference type="EMBL" id="AJQ94177.1"/>
    </source>
</evidence>
<dbReference type="AlphaFoldDB" id="A0A0C5VHN5"/>
<dbReference type="GO" id="GO:0006313">
    <property type="term" value="P:DNA transposition"/>
    <property type="evidence" value="ECO:0007669"/>
    <property type="project" value="InterPro"/>
</dbReference>
<dbReference type="STRING" id="1445510.YC6258_02139"/>